<organism evidence="2 3">
    <name type="scientific">Marinithermofilum abyssi</name>
    <dbReference type="NCBI Taxonomy" id="1571185"/>
    <lineage>
        <taxon>Bacteria</taxon>
        <taxon>Bacillati</taxon>
        <taxon>Bacillota</taxon>
        <taxon>Bacilli</taxon>
        <taxon>Bacillales</taxon>
        <taxon>Thermoactinomycetaceae</taxon>
        <taxon>Marinithermofilum</taxon>
    </lineage>
</organism>
<gene>
    <name evidence="2" type="ORF">GCM10011571_14790</name>
</gene>
<feature type="transmembrane region" description="Helical" evidence="1">
    <location>
        <begin position="78"/>
        <end position="97"/>
    </location>
</feature>
<reference evidence="2" key="2">
    <citation type="submission" date="2020-09" db="EMBL/GenBank/DDBJ databases">
        <authorList>
            <person name="Sun Q."/>
            <person name="Zhou Y."/>
        </authorList>
    </citation>
    <scope>NUCLEOTIDE SEQUENCE</scope>
    <source>
        <strain evidence="2">CGMCC 1.15179</strain>
    </source>
</reference>
<keyword evidence="3" id="KW-1185">Reference proteome</keyword>
<dbReference type="Proteomes" id="UP000625210">
    <property type="component" value="Unassembled WGS sequence"/>
</dbReference>
<dbReference type="EMBL" id="BMHQ01000004">
    <property type="protein sequence ID" value="GGE14360.1"/>
    <property type="molecule type" value="Genomic_DNA"/>
</dbReference>
<name>A0A8J2VG66_9BACL</name>
<accession>A0A8J2VG66</accession>
<feature type="transmembrane region" description="Helical" evidence="1">
    <location>
        <begin position="6"/>
        <end position="28"/>
    </location>
</feature>
<keyword evidence="1" id="KW-0812">Transmembrane</keyword>
<sequence>MVVWGVILGAGIFTYIPHVSFYILYLFLGFFLNPLYGALLGALYGFSRMLPSLILGIVPYMTKHNRNLDIALSRTVAYLSRGLNFVVLAITFFYLIFQL</sequence>
<keyword evidence="1" id="KW-0472">Membrane</keyword>
<evidence type="ECO:0000256" key="1">
    <source>
        <dbReference type="SAM" id="Phobius"/>
    </source>
</evidence>
<evidence type="ECO:0000313" key="2">
    <source>
        <dbReference type="EMBL" id="GGE14360.1"/>
    </source>
</evidence>
<evidence type="ECO:0000313" key="3">
    <source>
        <dbReference type="Proteomes" id="UP000625210"/>
    </source>
</evidence>
<dbReference type="AlphaFoldDB" id="A0A8J2VG66"/>
<dbReference type="RefSeq" id="WP_188647245.1">
    <property type="nucleotide sequence ID" value="NZ_BMHQ01000004.1"/>
</dbReference>
<feature type="transmembrane region" description="Helical" evidence="1">
    <location>
        <begin position="35"/>
        <end position="58"/>
    </location>
</feature>
<reference evidence="2" key="1">
    <citation type="journal article" date="2014" name="Int. J. Syst. Evol. Microbiol.">
        <title>Complete genome sequence of Corynebacterium casei LMG S-19264T (=DSM 44701T), isolated from a smear-ripened cheese.</title>
        <authorList>
            <consortium name="US DOE Joint Genome Institute (JGI-PGF)"/>
            <person name="Walter F."/>
            <person name="Albersmeier A."/>
            <person name="Kalinowski J."/>
            <person name="Ruckert C."/>
        </authorList>
    </citation>
    <scope>NUCLEOTIDE SEQUENCE</scope>
    <source>
        <strain evidence="2">CGMCC 1.15179</strain>
    </source>
</reference>
<keyword evidence="1" id="KW-1133">Transmembrane helix</keyword>
<comment type="caution">
    <text evidence="2">The sequence shown here is derived from an EMBL/GenBank/DDBJ whole genome shotgun (WGS) entry which is preliminary data.</text>
</comment>
<proteinExistence type="predicted"/>
<protein>
    <submittedName>
        <fullName evidence="2">Uncharacterized protein</fullName>
    </submittedName>
</protein>